<dbReference type="AlphaFoldDB" id="A0A8H7VIH9"/>
<evidence type="ECO:0000256" key="6">
    <source>
        <dbReference type="SAM" id="MobiDB-lite"/>
    </source>
</evidence>
<name>A0A8H7VIH9_9FUNG</name>
<dbReference type="OrthoDB" id="5598057at2759"/>
<reference evidence="7 8" key="1">
    <citation type="submission" date="2020-12" db="EMBL/GenBank/DDBJ databases">
        <title>Metabolic potential, ecology and presence of endohyphal bacteria is reflected in genomic diversity of Mucoromycotina.</title>
        <authorList>
            <person name="Muszewska A."/>
            <person name="Okrasinska A."/>
            <person name="Steczkiewicz K."/>
            <person name="Drgas O."/>
            <person name="Orlowska M."/>
            <person name="Perlinska-Lenart U."/>
            <person name="Aleksandrzak-Piekarczyk T."/>
            <person name="Szatraj K."/>
            <person name="Zielenkiewicz U."/>
            <person name="Pilsyk S."/>
            <person name="Malc E."/>
            <person name="Mieczkowski P."/>
            <person name="Kruszewska J.S."/>
            <person name="Biernat P."/>
            <person name="Pawlowska J."/>
        </authorList>
    </citation>
    <scope>NUCLEOTIDE SEQUENCE [LARGE SCALE GENOMIC DNA]</scope>
    <source>
        <strain evidence="7 8">CBS 142.35</strain>
    </source>
</reference>
<evidence type="ECO:0000313" key="8">
    <source>
        <dbReference type="Proteomes" id="UP000646827"/>
    </source>
</evidence>
<comment type="caution">
    <text evidence="7">The sequence shown here is derived from an EMBL/GenBank/DDBJ whole genome shotgun (WGS) entry which is preliminary data.</text>
</comment>
<gene>
    <name evidence="7" type="ORF">INT45_006160</name>
</gene>
<accession>A0A8H7VIH9</accession>
<feature type="region of interest" description="Disordered" evidence="6">
    <location>
        <begin position="276"/>
        <end position="305"/>
    </location>
</feature>
<evidence type="ECO:0000256" key="4">
    <source>
        <dbReference type="ARBA" id="ARBA00023163"/>
    </source>
</evidence>
<comment type="subcellular location">
    <subcellularLocation>
        <location evidence="1">Nucleus</location>
    </subcellularLocation>
</comment>
<dbReference type="InterPro" id="IPR024318">
    <property type="entry name" value="Nro1/ETT1"/>
</dbReference>
<dbReference type="PANTHER" id="PTHR28290">
    <property type="entry name" value="ENHANCER OF TRANSLATION TERMINATION 1"/>
    <property type="match status" value="1"/>
</dbReference>
<dbReference type="Pfam" id="PF12753">
    <property type="entry name" value="Nro1"/>
    <property type="match status" value="1"/>
</dbReference>
<evidence type="ECO:0000256" key="3">
    <source>
        <dbReference type="ARBA" id="ARBA00023015"/>
    </source>
</evidence>
<sequence length="396" mass="44726">MGAEKKRPRGLAAQKAAKKAKVVEEPQEPNTNNAQTVVIDKVVEEGDEMGEAAALFESAVEKAEKDPVGALQLLRGTVHESDRILRNWPENETRPPPKFYLTYGSALYELGRLTEDEEFEPFLEAAEERLQDGLDRFEELTEKENDLDSAEKIRIAMAKVWIAKSQFNNDDDNKASGAVNNAEDNIPELATRALDTLDKALNGTVELKPTALIEIASIVQNHGDLYSNLESQNKFRDWAEKLLKRVLEDDADNSRALSELGLGKLSLANYWLEQADEQRDDDEENEENEEEEEEEQKKELSKEEQNAYDAIIQAKKYFEQALSKAGDEAQPQTYADLAEALVNEANLVLSEEEQNKLYQTAVQHIKDAKSTAEKNSIEYNLPEGLQSFLEEFEEQE</sequence>
<dbReference type="EMBL" id="JAEPRB010000151">
    <property type="protein sequence ID" value="KAG2220132.1"/>
    <property type="molecule type" value="Genomic_DNA"/>
</dbReference>
<dbReference type="GO" id="GO:0005634">
    <property type="term" value="C:nucleus"/>
    <property type="evidence" value="ECO:0007669"/>
    <property type="project" value="UniProtKB-SubCell"/>
</dbReference>
<keyword evidence="4" id="KW-0804">Transcription</keyword>
<feature type="compositionally biased region" description="Basic and acidic residues" evidence="6">
    <location>
        <begin position="295"/>
        <end position="305"/>
    </location>
</feature>
<evidence type="ECO:0000256" key="5">
    <source>
        <dbReference type="ARBA" id="ARBA00023242"/>
    </source>
</evidence>
<organism evidence="7 8">
    <name type="scientific">Circinella minor</name>
    <dbReference type="NCBI Taxonomy" id="1195481"/>
    <lineage>
        <taxon>Eukaryota</taxon>
        <taxon>Fungi</taxon>
        <taxon>Fungi incertae sedis</taxon>
        <taxon>Mucoromycota</taxon>
        <taxon>Mucoromycotina</taxon>
        <taxon>Mucoromycetes</taxon>
        <taxon>Mucorales</taxon>
        <taxon>Lichtheimiaceae</taxon>
        <taxon>Circinella</taxon>
    </lineage>
</organism>
<comment type="similarity">
    <text evidence="2">Belongs to the ETT1 family.</text>
</comment>
<protein>
    <recommendedName>
        <fullName evidence="9">Enhancer of translation termination 1</fullName>
    </recommendedName>
</protein>
<evidence type="ECO:0000256" key="1">
    <source>
        <dbReference type="ARBA" id="ARBA00004123"/>
    </source>
</evidence>
<dbReference type="PANTHER" id="PTHR28290:SF1">
    <property type="entry name" value="ENHANCER OF TRANSLATION TERMINATION 1"/>
    <property type="match status" value="1"/>
</dbReference>
<evidence type="ECO:0000256" key="2">
    <source>
        <dbReference type="ARBA" id="ARBA00007273"/>
    </source>
</evidence>
<keyword evidence="8" id="KW-1185">Reference proteome</keyword>
<evidence type="ECO:0000313" key="7">
    <source>
        <dbReference type="EMBL" id="KAG2220132.1"/>
    </source>
</evidence>
<keyword evidence="3" id="KW-0805">Transcription regulation</keyword>
<proteinExistence type="inferred from homology"/>
<evidence type="ECO:0008006" key="9">
    <source>
        <dbReference type="Google" id="ProtNLM"/>
    </source>
</evidence>
<keyword evidence="5" id="KW-0539">Nucleus</keyword>
<dbReference type="Proteomes" id="UP000646827">
    <property type="component" value="Unassembled WGS sequence"/>
</dbReference>
<feature type="compositionally biased region" description="Acidic residues" evidence="6">
    <location>
        <begin position="276"/>
        <end position="294"/>
    </location>
</feature>
<feature type="region of interest" description="Disordered" evidence="6">
    <location>
        <begin position="1"/>
        <end position="34"/>
    </location>
</feature>
<dbReference type="GO" id="GO:2000640">
    <property type="term" value="P:positive regulation of SREBP signaling pathway"/>
    <property type="evidence" value="ECO:0007669"/>
    <property type="project" value="TreeGrafter"/>
</dbReference>